<evidence type="ECO:0000313" key="2">
    <source>
        <dbReference type="EMBL" id="CBA73873.1"/>
    </source>
</evidence>
<feature type="region of interest" description="Disordered" evidence="1">
    <location>
        <begin position="85"/>
        <end position="108"/>
    </location>
</feature>
<reference evidence="2" key="1">
    <citation type="journal article" date="2010" name="Insect Mol. Biol.">
        <title>The draft genome sequence of Arsenophonus nasoniae, son-killer bacterium of Nasonia vitripennis, reveals genes associated with virulence and symbiosis.</title>
        <authorList>
            <person name="Wilkes T."/>
            <person name="Darby A.C."/>
            <person name="Choi J."/>
            <person name="Colborne J.K."/>
            <person name="Werren J.H."/>
            <person name="Hurst G.D.D."/>
        </authorList>
    </citation>
    <scope>NUCLEOTIDE SEQUENCE</scope>
</reference>
<sequence length="176" mass="20783">MLHENEKQDKLNEIRKQYNEKYQLDNSEGDRFEKNDIERSLSGRNTERSVTKPFSRYQTGNSPEKRLSSLQTRNMVYQLQGFAGRETEQSQSVLPSLSGDDVAATRQERQHFSRSVRWSSDVRRINDVVSQSLHQVKNQPDESDVMIMREIRNRIDPHRFLSFCAVKYNIDPHDHR</sequence>
<dbReference type="AlphaFoldDB" id="D2U0J5"/>
<accession>D2U0J5</accession>
<dbReference type="EMBL" id="FN545210">
    <property type="protein sequence ID" value="CBA73873.1"/>
    <property type="molecule type" value="Genomic_DNA"/>
</dbReference>
<feature type="region of interest" description="Disordered" evidence="1">
    <location>
        <begin position="18"/>
        <end position="65"/>
    </location>
</feature>
<protein>
    <submittedName>
        <fullName evidence="2">Uncharacterized protein</fullName>
    </submittedName>
</protein>
<gene>
    <name evidence="2" type="ORF">ARN_20220</name>
</gene>
<evidence type="ECO:0000256" key="1">
    <source>
        <dbReference type="SAM" id="MobiDB-lite"/>
    </source>
</evidence>
<feature type="compositionally biased region" description="Polar residues" evidence="1">
    <location>
        <begin position="56"/>
        <end position="65"/>
    </location>
</feature>
<name>D2U0J5_9GAMM</name>
<feature type="compositionally biased region" description="Basic and acidic residues" evidence="1">
    <location>
        <begin position="18"/>
        <end position="50"/>
    </location>
</feature>
<feature type="non-terminal residue" evidence="2">
    <location>
        <position position="176"/>
    </location>
</feature>
<proteinExistence type="predicted"/>
<organism evidence="2">
    <name type="scientific">Arsenophonus nasoniae</name>
    <name type="common">son-killer infecting Nasonia vitripennis</name>
    <dbReference type="NCBI Taxonomy" id="638"/>
    <lineage>
        <taxon>Bacteria</taxon>
        <taxon>Pseudomonadati</taxon>
        <taxon>Pseudomonadota</taxon>
        <taxon>Gammaproteobacteria</taxon>
        <taxon>Enterobacterales</taxon>
        <taxon>Morganellaceae</taxon>
        <taxon>Arsenophonus</taxon>
    </lineage>
</organism>